<sequence>MGEMVEVTVGRIGRGHGIKGEVMIELRTDEPARRFQPGVKLALGTGLRSVEIATTRWHRGRLVVTLVGYPDRTAVDALTGEWLSLRVPADELPSEPEEYFDRQLVGLGVLDHAGGRVGTVAEVLHMPAQDLLRVDVGGDDRLIPFVSALVPRVDLGAGVIQLADVPGLLEDEE</sequence>
<comment type="domain">
    <text evidence="5">The PRC barrel domain binds ribosomal protein uS19.</text>
</comment>
<dbReference type="EMBL" id="FQZG01000031">
    <property type="protein sequence ID" value="SHJ18714.1"/>
    <property type="molecule type" value="Genomic_DNA"/>
</dbReference>
<dbReference type="InterPro" id="IPR011961">
    <property type="entry name" value="RimM"/>
</dbReference>
<dbReference type="AlphaFoldDB" id="A0A1M6H939"/>
<dbReference type="Pfam" id="PF01782">
    <property type="entry name" value="RimM"/>
    <property type="match status" value="1"/>
</dbReference>
<dbReference type="RefSeq" id="WP_073187552.1">
    <property type="nucleotide sequence ID" value="NZ_FQZG01000031.1"/>
</dbReference>
<evidence type="ECO:0000256" key="3">
    <source>
        <dbReference type="ARBA" id="ARBA00022552"/>
    </source>
</evidence>
<dbReference type="GO" id="GO:0005737">
    <property type="term" value="C:cytoplasm"/>
    <property type="evidence" value="ECO:0007669"/>
    <property type="project" value="UniProtKB-SubCell"/>
</dbReference>
<dbReference type="GO" id="GO:0005840">
    <property type="term" value="C:ribosome"/>
    <property type="evidence" value="ECO:0007669"/>
    <property type="project" value="InterPro"/>
</dbReference>
<evidence type="ECO:0000259" key="7">
    <source>
        <dbReference type="Pfam" id="PF24986"/>
    </source>
</evidence>
<keyword evidence="1 5" id="KW-0963">Cytoplasm</keyword>
<dbReference type="OrthoDB" id="5381335at2"/>
<accession>A0A1M6H939</accession>
<dbReference type="SUPFAM" id="SSF50447">
    <property type="entry name" value="Translation proteins"/>
    <property type="match status" value="1"/>
</dbReference>
<dbReference type="PANTHER" id="PTHR33692">
    <property type="entry name" value="RIBOSOME MATURATION FACTOR RIMM"/>
    <property type="match status" value="1"/>
</dbReference>
<dbReference type="SUPFAM" id="SSF50346">
    <property type="entry name" value="PRC-barrel domain"/>
    <property type="match status" value="1"/>
</dbReference>
<dbReference type="GO" id="GO:0006364">
    <property type="term" value="P:rRNA processing"/>
    <property type="evidence" value="ECO:0007669"/>
    <property type="project" value="UniProtKB-UniRule"/>
</dbReference>
<dbReference type="STRING" id="1123357.SAMN02745244_01914"/>
<evidence type="ECO:0000256" key="1">
    <source>
        <dbReference type="ARBA" id="ARBA00022490"/>
    </source>
</evidence>
<dbReference type="InterPro" id="IPR056792">
    <property type="entry name" value="PRC_RimM"/>
</dbReference>
<dbReference type="Gene3D" id="2.30.30.240">
    <property type="entry name" value="PRC-barrel domain"/>
    <property type="match status" value="1"/>
</dbReference>
<comment type="function">
    <text evidence="5">An accessory protein needed during the final step in the assembly of 30S ribosomal subunit, possibly for assembly of the head region. Essential for efficient processing of 16S rRNA. May be needed both before and after RbfA during the maturation of 16S rRNA. It has affinity for free ribosomal 30S subunits but not for 70S ribosomes.</text>
</comment>
<keyword evidence="3 5" id="KW-0698">rRNA processing</keyword>
<dbReference type="GO" id="GO:0043022">
    <property type="term" value="F:ribosome binding"/>
    <property type="evidence" value="ECO:0007669"/>
    <property type="project" value="InterPro"/>
</dbReference>
<feature type="domain" description="RimM N-terminal" evidence="6">
    <location>
        <begin position="8"/>
        <end position="83"/>
    </location>
</feature>
<comment type="similarity">
    <text evidence="5">Belongs to the RimM family.</text>
</comment>
<dbReference type="Pfam" id="PF24986">
    <property type="entry name" value="PRC_RimM"/>
    <property type="match status" value="1"/>
</dbReference>
<protein>
    <recommendedName>
        <fullName evidence="5">Ribosome maturation factor RimM</fullName>
    </recommendedName>
</protein>
<evidence type="ECO:0000256" key="4">
    <source>
        <dbReference type="ARBA" id="ARBA00023186"/>
    </source>
</evidence>
<dbReference type="InterPro" id="IPR011033">
    <property type="entry name" value="PRC_barrel-like_sf"/>
</dbReference>
<dbReference type="GO" id="GO:0042274">
    <property type="term" value="P:ribosomal small subunit biogenesis"/>
    <property type="evidence" value="ECO:0007669"/>
    <property type="project" value="UniProtKB-UniRule"/>
</dbReference>
<dbReference type="InterPro" id="IPR036976">
    <property type="entry name" value="RimM_N_sf"/>
</dbReference>
<keyword evidence="9" id="KW-1185">Reference proteome</keyword>
<dbReference type="InterPro" id="IPR009000">
    <property type="entry name" value="Transl_B-barrel_sf"/>
</dbReference>
<dbReference type="NCBIfam" id="TIGR02273">
    <property type="entry name" value="16S_RimM"/>
    <property type="match status" value="1"/>
</dbReference>
<feature type="domain" description="Ribosome maturation factor RimM PRC barrel" evidence="7">
    <location>
        <begin position="103"/>
        <end position="163"/>
    </location>
</feature>
<gene>
    <name evidence="5" type="primary">rimM</name>
    <name evidence="8" type="ORF">SAMN02745244_01914</name>
</gene>
<comment type="subcellular location">
    <subcellularLocation>
        <location evidence="5">Cytoplasm</location>
    </subcellularLocation>
</comment>
<comment type="subunit">
    <text evidence="5">Binds ribosomal protein uS19.</text>
</comment>
<keyword evidence="4 5" id="KW-0143">Chaperone</keyword>
<dbReference type="Gene3D" id="2.40.30.60">
    <property type="entry name" value="RimM"/>
    <property type="match status" value="1"/>
</dbReference>
<dbReference type="PANTHER" id="PTHR33692:SF1">
    <property type="entry name" value="RIBOSOME MATURATION FACTOR RIMM"/>
    <property type="match status" value="1"/>
</dbReference>
<evidence type="ECO:0000256" key="5">
    <source>
        <dbReference type="HAMAP-Rule" id="MF_00014"/>
    </source>
</evidence>
<dbReference type="HAMAP" id="MF_00014">
    <property type="entry name" value="Ribosome_mat_RimM"/>
    <property type="match status" value="1"/>
</dbReference>
<reference evidence="9" key="1">
    <citation type="submission" date="2016-11" db="EMBL/GenBank/DDBJ databases">
        <authorList>
            <person name="Varghese N."/>
            <person name="Submissions S."/>
        </authorList>
    </citation>
    <scope>NUCLEOTIDE SEQUENCE [LARGE SCALE GENOMIC DNA]</scope>
    <source>
        <strain evidence="9">DSM 12906</strain>
    </source>
</reference>
<dbReference type="Proteomes" id="UP000184512">
    <property type="component" value="Unassembled WGS sequence"/>
</dbReference>
<dbReference type="InterPro" id="IPR002676">
    <property type="entry name" value="RimM_N"/>
</dbReference>
<evidence type="ECO:0000313" key="9">
    <source>
        <dbReference type="Proteomes" id="UP000184512"/>
    </source>
</evidence>
<evidence type="ECO:0000256" key="2">
    <source>
        <dbReference type="ARBA" id="ARBA00022517"/>
    </source>
</evidence>
<proteinExistence type="inferred from homology"/>
<organism evidence="8 9">
    <name type="scientific">Tessaracoccus bendigoensis DSM 12906</name>
    <dbReference type="NCBI Taxonomy" id="1123357"/>
    <lineage>
        <taxon>Bacteria</taxon>
        <taxon>Bacillati</taxon>
        <taxon>Actinomycetota</taxon>
        <taxon>Actinomycetes</taxon>
        <taxon>Propionibacteriales</taxon>
        <taxon>Propionibacteriaceae</taxon>
        <taxon>Tessaracoccus</taxon>
    </lineage>
</organism>
<evidence type="ECO:0000259" key="6">
    <source>
        <dbReference type="Pfam" id="PF01782"/>
    </source>
</evidence>
<evidence type="ECO:0000313" key="8">
    <source>
        <dbReference type="EMBL" id="SHJ18714.1"/>
    </source>
</evidence>
<name>A0A1M6H939_9ACTN</name>
<keyword evidence="2 5" id="KW-0690">Ribosome biogenesis</keyword>